<organism evidence="1 2">
    <name type="scientific">Azospirillum picis</name>
    <dbReference type="NCBI Taxonomy" id="488438"/>
    <lineage>
        <taxon>Bacteria</taxon>
        <taxon>Pseudomonadati</taxon>
        <taxon>Pseudomonadota</taxon>
        <taxon>Alphaproteobacteria</taxon>
        <taxon>Rhodospirillales</taxon>
        <taxon>Azospirillaceae</taxon>
        <taxon>Azospirillum</taxon>
    </lineage>
</organism>
<reference evidence="1 2" key="1">
    <citation type="submission" date="2023-07" db="EMBL/GenBank/DDBJ databases">
        <title>Genomic Encyclopedia of Type Strains, Phase IV (KMG-IV): sequencing the most valuable type-strain genomes for metagenomic binning, comparative biology and taxonomic classification.</title>
        <authorList>
            <person name="Goeker M."/>
        </authorList>
    </citation>
    <scope>NUCLEOTIDE SEQUENCE [LARGE SCALE GENOMIC DNA]</scope>
    <source>
        <strain evidence="1 2">DSM 19922</strain>
    </source>
</reference>
<evidence type="ECO:0000313" key="2">
    <source>
        <dbReference type="Proteomes" id="UP001244552"/>
    </source>
</evidence>
<evidence type="ECO:0000313" key="1">
    <source>
        <dbReference type="EMBL" id="MDQ0536261.1"/>
    </source>
</evidence>
<comment type="caution">
    <text evidence="1">The sequence shown here is derived from an EMBL/GenBank/DDBJ whole genome shotgun (WGS) entry which is preliminary data.</text>
</comment>
<name>A0ABU0MRZ9_9PROT</name>
<evidence type="ECO:0008006" key="3">
    <source>
        <dbReference type="Google" id="ProtNLM"/>
    </source>
</evidence>
<dbReference type="EMBL" id="JAUSVU010000024">
    <property type="protein sequence ID" value="MDQ0536261.1"/>
    <property type="molecule type" value="Genomic_DNA"/>
</dbReference>
<dbReference type="RefSeq" id="WP_209988539.1">
    <property type="nucleotide sequence ID" value="NZ_JAGINO010000025.1"/>
</dbReference>
<accession>A0ABU0MRZ9</accession>
<protein>
    <recommendedName>
        <fullName evidence="3">PAS domain-containing protein</fullName>
    </recommendedName>
</protein>
<dbReference type="Proteomes" id="UP001244552">
    <property type="component" value="Unassembled WGS sequence"/>
</dbReference>
<gene>
    <name evidence="1" type="ORF">QO018_005155</name>
</gene>
<keyword evidence="2" id="KW-1185">Reference proteome</keyword>
<sequence>MTKILQFRPAVIQPPACEVVVQRRTVRQALDWQQAIVGEARRYPHGSPDLVRYLKDSGLLPRCSFLSSEQNGGPLLFRFIGRPALDTLGEAWGRMVLGKPEVEDPHCDFSAAIAREYAEAIESGEAVVNEVSVTGIGRPFSFSHALVGWRQGQHRAILSAVKMHDVAGPRSLRPVETASDAA</sequence>
<proteinExistence type="predicted"/>